<dbReference type="SMART" id="SM00241">
    <property type="entry name" value="ZP"/>
    <property type="match status" value="1"/>
</dbReference>
<keyword evidence="3" id="KW-0472">Membrane</keyword>
<name>A0A3P8WYV2_CYNSE</name>
<reference evidence="6" key="3">
    <citation type="submission" date="2025-09" db="UniProtKB">
        <authorList>
            <consortium name="Ensembl"/>
        </authorList>
    </citation>
    <scope>IDENTIFICATION</scope>
</reference>
<dbReference type="InterPro" id="IPR055355">
    <property type="entry name" value="ZP-C"/>
</dbReference>
<keyword evidence="2" id="KW-1015">Disulfide bond</keyword>
<dbReference type="InterPro" id="IPR042235">
    <property type="entry name" value="ZP-C_dom"/>
</dbReference>
<accession>A0A3P8WYV2</accession>
<evidence type="ECO:0000259" key="5">
    <source>
        <dbReference type="PROSITE" id="PS51034"/>
    </source>
</evidence>
<evidence type="ECO:0000313" key="6">
    <source>
        <dbReference type="Ensembl" id="ENSCSEP00000030576.1"/>
    </source>
</evidence>
<organism evidence="6 7">
    <name type="scientific">Cynoglossus semilaevis</name>
    <name type="common">Tongue sole</name>
    <dbReference type="NCBI Taxonomy" id="244447"/>
    <lineage>
        <taxon>Eukaryota</taxon>
        <taxon>Metazoa</taxon>
        <taxon>Chordata</taxon>
        <taxon>Craniata</taxon>
        <taxon>Vertebrata</taxon>
        <taxon>Euteleostomi</taxon>
        <taxon>Actinopterygii</taxon>
        <taxon>Neopterygii</taxon>
        <taxon>Teleostei</taxon>
        <taxon>Neoteleostei</taxon>
        <taxon>Acanthomorphata</taxon>
        <taxon>Carangaria</taxon>
        <taxon>Pleuronectiformes</taxon>
        <taxon>Pleuronectoidei</taxon>
        <taxon>Cynoglossidae</taxon>
        <taxon>Cynoglossinae</taxon>
        <taxon>Cynoglossus</taxon>
    </lineage>
</organism>
<evidence type="ECO:0000256" key="2">
    <source>
        <dbReference type="ARBA" id="ARBA00023157"/>
    </source>
</evidence>
<dbReference type="Ensembl" id="ENSCSET00000030982.1">
    <property type="protein sequence ID" value="ENSCSEP00000030576.1"/>
    <property type="gene ID" value="ENSCSEG00000019585.1"/>
</dbReference>
<dbReference type="GeneTree" id="ENSGT00940000164443"/>
<dbReference type="InParanoid" id="A0A3P8WYV2"/>
<dbReference type="Gene3D" id="2.60.40.4100">
    <property type="entry name" value="Zona pellucida, ZP-C domain"/>
    <property type="match status" value="1"/>
</dbReference>
<proteinExistence type="predicted"/>
<evidence type="ECO:0000256" key="1">
    <source>
        <dbReference type="ARBA" id="ARBA00022729"/>
    </source>
</evidence>
<feature type="transmembrane region" description="Helical" evidence="3">
    <location>
        <begin position="388"/>
        <end position="411"/>
    </location>
</feature>
<reference evidence="6" key="2">
    <citation type="submission" date="2025-08" db="UniProtKB">
        <authorList>
            <consortium name="Ensembl"/>
        </authorList>
    </citation>
    <scope>IDENTIFICATION</scope>
</reference>
<evidence type="ECO:0000256" key="4">
    <source>
        <dbReference type="SAM" id="SignalP"/>
    </source>
</evidence>
<evidence type="ECO:0000313" key="7">
    <source>
        <dbReference type="Proteomes" id="UP000265120"/>
    </source>
</evidence>
<dbReference type="PANTHER" id="PTHR14002:SF10">
    <property type="entry name" value="ZONA PELLUCIDA-LIKE DOMAIN-CONTAINING PROTEIN 1-RELATED"/>
    <property type="match status" value="1"/>
</dbReference>
<dbReference type="Pfam" id="PF00100">
    <property type="entry name" value="Zona_pellucida"/>
    <property type="match status" value="1"/>
</dbReference>
<dbReference type="PROSITE" id="PS51034">
    <property type="entry name" value="ZP_2"/>
    <property type="match status" value="1"/>
</dbReference>
<dbReference type="InterPro" id="IPR001507">
    <property type="entry name" value="ZP_dom"/>
</dbReference>
<sequence>MWMVLLTYQLASFSLTYAQNGCSGEPTFRSPANSDIDVSCGAQTIDISILMCPIYFNGYNESMLAFNSEHSKPECHGVADWTVDPPVVRFNFSITEEGINSCSSSLTVSGDTHTLTQKCFFFTHQTSHTSSSKVYKEQGTGLFSEFSTVEFVNISGMLCSEDPHGGAITYHQEVMYRFSCRYALQYLINNTQMSVSGVNLAIRENNGSFISTLSMQLYEDNSYSSLLRIPQQGLELKTRIFVEVRASNLSNRFNVLLDRCYATTSPFLIETNIYDLFVGCHRDGQTVIARNGVHQEARFSFEAFRFVDNTTAVLSTYYVHCATRLCVNAICPSLIQRCGLPWRRRRATDDGDTTVSDSTTVTSGRIVIRLDNDLLSGLQGHQKTHQTVVVVSVIAGIIGAICLTLAAFVFYQNYNSRRILNNTILDPRE</sequence>
<feature type="domain" description="ZP" evidence="5">
    <location>
        <begin position="39"/>
        <end position="345"/>
    </location>
</feature>
<keyword evidence="3" id="KW-0812">Transmembrane</keyword>
<dbReference type="OrthoDB" id="9274484at2759"/>
<dbReference type="AlphaFoldDB" id="A0A3P8WYV2"/>
<feature type="signal peptide" evidence="4">
    <location>
        <begin position="1"/>
        <end position="18"/>
    </location>
</feature>
<reference evidence="6 7" key="1">
    <citation type="journal article" date="2014" name="Nat. Genet.">
        <title>Whole-genome sequence of a flatfish provides insights into ZW sex chromosome evolution and adaptation to a benthic lifestyle.</title>
        <authorList>
            <person name="Chen S."/>
            <person name="Zhang G."/>
            <person name="Shao C."/>
            <person name="Huang Q."/>
            <person name="Liu G."/>
            <person name="Zhang P."/>
            <person name="Song W."/>
            <person name="An N."/>
            <person name="Chalopin D."/>
            <person name="Volff J.N."/>
            <person name="Hong Y."/>
            <person name="Li Q."/>
            <person name="Sha Z."/>
            <person name="Zhou H."/>
            <person name="Xie M."/>
            <person name="Yu Q."/>
            <person name="Liu Y."/>
            <person name="Xiang H."/>
            <person name="Wang N."/>
            <person name="Wu K."/>
            <person name="Yang C."/>
            <person name="Zhou Q."/>
            <person name="Liao X."/>
            <person name="Yang L."/>
            <person name="Hu Q."/>
            <person name="Zhang J."/>
            <person name="Meng L."/>
            <person name="Jin L."/>
            <person name="Tian Y."/>
            <person name="Lian J."/>
            <person name="Yang J."/>
            <person name="Miao G."/>
            <person name="Liu S."/>
            <person name="Liang Z."/>
            <person name="Yan F."/>
            <person name="Li Y."/>
            <person name="Sun B."/>
            <person name="Zhang H."/>
            <person name="Zhang J."/>
            <person name="Zhu Y."/>
            <person name="Du M."/>
            <person name="Zhao Y."/>
            <person name="Schartl M."/>
            <person name="Tang Q."/>
            <person name="Wang J."/>
        </authorList>
    </citation>
    <scope>NUCLEOTIDE SEQUENCE</scope>
</reference>
<keyword evidence="3" id="KW-1133">Transmembrane helix</keyword>
<keyword evidence="7" id="KW-1185">Reference proteome</keyword>
<dbReference type="RefSeq" id="XP_024921539.1">
    <property type="nucleotide sequence ID" value="XM_025065771.1"/>
</dbReference>
<keyword evidence="1 4" id="KW-0732">Signal</keyword>
<dbReference type="PANTHER" id="PTHR14002">
    <property type="entry name" value="ENDOGLIN/TGF-BETA RECEPTOR TYPE III"/>
    <property type="match status" value="1"/>
</dbReference>
<dbReference type="GeneID" id="103395049"/>
<protein>
    <submittedName>
        <fullName evidence="6">Si:ch73-261i21.5</fullName>
    </submittedName>
</protein>
<dbReference type="Proteomes" id="UP000265120">
    <property type="component" value="Chromosome 19"/>
</dbReference>
<evidence type="ECO:0000256" key="3">
    <source>
        <dbReference type="SAM" id="Phobius"/>
    </source>
</evidence>
<dbReference type="OMA" id="FSTYYVH"/>
<feature type="chain" id="PRO_5018226307" evidence="4">
    <location>
        <begin position="19"/>
        <end position="429"/>
    </location>
</feature>